<feature type="compositionally biased region" description="Basic and acidic residues" evidence="1">
    <location>
        <begin position="1"/>
        <end position="17"/>
    </location>
</feature>
<reference evidence="2" key="1">
    <citation type="journal article" date="2023" name="G3 (Bethesda)">
        <title>A reference genome for the long-term kleptoplast-retaining sea slug Elysia crispata morphotype clarki.</title>
        <authorList>
            <person name="Eastman K.E."/>
            <person name="Pendleton A.L."/>
            <person name="Shaikh M.A."/>
            <person name="Suttiyut T."/>
            <person name="Ogas R."/>
            <person name="Tomko P."/>
            <person name="Gavelis G."/>
            <person name="Widhalm J.R."/>
            <person name="Wisecaver J.H."/>
        </authorList>
    </citation>
    <scope>NUCLEOTIDE SEQUENCE</scope>
    <source>
        <strain evidence="2">ECLA1</strain>
    </source>
</reference>
<name>A0AAE1ARB9_9GAST</name>
<dbReference type="AlphaFoldDB" id="A0AAE1ARB9"/>
<feature type="compositionally biased region" description="Polar residues" evidence="1">
    <location>
        <begin position="48"/>
        <end position="97"/>
    </location>
</feature>
<dbReference type="Gene3D" id="3.30.200.20">
    <property type="entry name" value="Phosphorylase Kinase, domain 1"/>
    <property type="match status" value="1"/>
</dbReference>
<feature type="compositionally biased region" description="Polar residues" evidence="1">
    <location>
        <begin position="132"/>
        <end position="145"/>
    </location>
</feature>
<keyword evidence="3" id="KW-1185">Reference proteome</keyword>
<evidence type="ECO:0000313" key="2">
    <source>
        <dbReference type="EMBL" id="KAK3792453.1"/>
    </source>
</evidence>
<evidence type="ECO:0000256" key="1">
    <source>
        <dbReference type="SAM" id="MobiDB-lite"/>
    </source>
</evidence>
<dbReference type="SUPFAM" id="SSF56112">
    <property type="entry name" value="Protein kinase-like (PK-like)"/>
    <property type="match status" value="1"/>
</dbReference>
<gene>
    <name evidence="2" type="ORF">RRG08_049152</name>
</gene>
<dbReference type="EMBL" id="JAWDGP010001372">
    <property type="protein sequence ID" value="KAK3792453.1"/>
    <property type="molecule type" value="Genomic_DNA"/>
</dbReference>
<dbReference type="Proteomes" id="UP001283361">
    <property type="component" value="Unassembled WGS sequence"/>
</dbReference>
<proteinExistence type="predicted"/>
<dbReference type="InterPro" id="IPR011009">
    <property type="entry name" value="Kinase-like_dom_sf"/>
</dbReference>
<feature type="region of interest" description="Disordered" evidence="1">
    <location>
        <begin position="1"/>
        <end position="151"/>
    </location>
</feature>
<organism evidence="2 3">
    <name type="scientific">Elysia crispata</name>
    <name type="common">lettuce slug</name>
    <dbReference type="NCBI Taxonomy" id="231223"/>
    <lineage>
        <taxon>Eukaryota</taxon>
        <taxon>Metazoa</taxon>
        <taxon>Spiralia</taxon>
        <taxon>Lophotrochozoa</taxon>
        <taxon>Mollusca</taxon>
        <taxon>Gastropoda</taxon>
        <taxon>Heterobranchia</taxon>
        <taxon>Euthyneura</taxon>
        <taxon>Panpulmonata</taxon>
        <taxon>Sacoglossa</taxon>
        <taxon>Placobranchoidea</taxon>
        <taxon>Plakobranchidae</taxon>
        <taxon>Elysia</taxon>
    </lineage>
</organism>
<sequence>MHVHGEEHLATNDKDRSGNTTSMANGGVDVRLRRQTPVSVKPPRLRLSATSSAIRKVSTSRLSAQTQQPSSPNENRPKSSGDSYSANAISGRCQNGAANIVPRSSRSSSVSKLSASSSCGRRIKGRSRAGITASTFTPTGSNGEPVSSFSSSHSASLSKVATFGLSRSCDNVGAAVFSTATFENGNSGRPLIHHQRHNLKNRFQLVRTIGEGTYGKVKLAADKSSGEQVC</sequence>
<accession>A0AAE1ARB9</accession>
<evidence type="ECO:0000313" key="3">
    <source>
        <dbReference type="Proteomes" id="UP001283361"/>
    </source>
</evidence>
<protein>
    <submittedName>
        <fullName evidence="2">Uncharacterized protein</fullName>
    </submittedName>
</protein>
<feature type="compositionally biased region" description="Low complexity" evidence="1">
    <location>
        <begin position="104"/>
        <end position="118"/>
    </location>
</feature>
<comment type="caution">
    <text evidence="2">The sequence shown here is derived from an EMBL/GenBank/DDBJ whole genome shotgun (WGS) entry which is preliminary data.</text>
</comment>